<feature type="compositionally biased region" description="Basic residues" evidence="1">
    <location>
        <begin position="194"/>
        <end position="205"/>
    </location>
</feature>
<dbReference type="EMBL" id="RHFK02000022">
    <property type="protein sequence ID" value="TWW55397.1"/>
    <property type="molecule type" value="Genomic_DNA"/>
</dbReference>
<evidence type="ECO:0000313" key="2">
    <source>
        <dbReference type="EMBL" id="TWW55397.1"/>
    </source>
</evidence>
<keyword evidence="3" id="KW-1185">Reference proteome</keyword>
<feature type="compositionally biased region" description="Basic residues" evidence="1">
    <location>
        <begin position="175"/>
        <end position="185"/>
    </location>
</feature>
<evidence type="ECO:0000313" key="3">
    <source>
        <dbReference type="Proteomes" id="UP000324091"/>
    </source>
</evidence>
<evidence type="ECO:0000256" key="1">
    <source>
        <dbReference type="SAM" id="MobiDB-lite"/>
    </source>
</evidence>
<reference evidence="2 3" key="1">
    <citation type="submission" date="2019-04" db="EMBL/GenBank/DDBJ databases">
        <title>Chromosome genome assembly for Takifugu flavidus.</title>
        <authorList>
            <person name="Xiao S."/>
        </authorList>
    </citation>
    <scope>NUCLEOTIDE SEQUENCE [LARGE SCALE GENOMIC DNA]</scope>
    <source>
        <strain evidence="2">HTHZ2018</strain>
        <tissue evidence="2">Muscle</tissue>
    </source>
</reference>
<sequence>MDGPWPEGAKQDLNQFERGGWEEDPRRAGVLACILRRDGECLCVCGGSQCDSLSEAQERLLAPSRFSTDRLLAPSSPWYPQGSNLPPVSLEEERPLKQQIDGGSSSVLVFPLDQGPRPVFEPVGSVNRGEDGHAGFSFSFSHTNDVVPDHSCSPPWQVCKRESRPVPARIEAVPKTRRKERRRSTQRGAEIILRKRRNPPRVAKS</sequence>
<proteinExistence type="predicted"/>
<feature type="region of interest" description="Disordered" evidence="1">
    <location>
        <begin position="1"/>
        <end position="20"/>
    </location>
</feature>
<protein>
    <submittedName>
        <fullName evidence="2">Uncharacterized protein</fullName>
    </submittedName>
</protein>
<gene>
    <name evidence="2" type="ORF">D4764_09G0004460</name>
</gene>
<name>A0A5C6MPM9_9TELE</name>
<dbReference type="Proteomes" id="UP000324091">
    <property type="component" value="Chromosome 9"/>
</dbReference>
<accession>A0A5C6MPM9</accession>
<dbReference type="AlphaFoldDB" id="A0A5C6MPM9"/>
<organism evidence="2 3">
    <name type="scientific">Takifugu flavidus</name>
    <name type="common">sansaifugu</name>
    <dbReference type="NCBI Taxonomy" id="433684"/>
    <lineage>
        <taxon>Eukaryota</taxon>
        <taxon>Metazoa</taxon>
        <taxon>Chordata</taxon>
        <taxon>Craniata</taxon>
        <taxon>Vertebrata</taxon>
        <taxon>Euteleostomi</taxon>
        <taxon>Actinopterygii</taxon>
        <taxon>Neopterygii</taxon>
        <taxon>Teleostei</taxon>
        <taxon>Neoteleostei</taxon>
        <taxon>Acanthomorphata</taxon>
        <taxon>Eupercaria</taxon>
        <taxon>Tetraodontiformes</taxon>
        <taxon>Tetradontoidea</taxon>
        <taxon>Tetraodontidae</taxon>
        <taxon>Takifugu</taxon>
    </lineage>
</organism>
<comment type="caution">
    <text evidence="2">The sequence shown here is derived from an EMBL/GenBank/DDBJ whole genome shotgun (WGS) entry which is preliminary data.</text>
</comment>
<feature type="region of interest" description="Disordered" evidence="1">
    <location>
        <begin position="172"/>
        <end position="205"/>
    </location>
</feature>